<evidence type="ECO:0000256" key="1">
    <source>
        <dbReference type="SAM" id="MobiDB-lite"/>
    </source>
</evidence>
<dbReference type="Proteomes" id="UP000193411">
    <property type="component" value="Unassembled WGS sequence"/>
</dbReference>
<feature type="region of interest" description="Disordered" evidence="1">
    <location>
        <begin position="89"/>
        <end position="125"/>
    </location>
</feature>
<accession>A0A1Y2HCX5</accession>
<dbReference type="AlphaFoldDB" id="A0A1Y2HCX5"/>
<sequence>MYQPRPSSPNSRGGDRDPDAARNSPHKPLLTHIALNMPGGSGDTSTSASTSYTPSAPLAVPLNMTNRRASYFSNNVFVPLGIRKLNAMYGPNGEPSDSGGSGKPGLGGGGSGSRNDLSGGSNNNLNGGADGQSILPFKLPPNFGSHVQLFAGAGAAGLGGDDDEVAGKSLVVRKKEIYAQLALIFGTILLGFVVYDYVSLLAYRVVSSLRPWLMSIQILHVASFYLFLLSFIYANEAGDLRTLKKSLVAFVINLTAFLARVTFDVLYADYMNS</sequence>
<feature type="transmembrane region" description="Helical" evidence="2">
    <location>
        <begin position="212"/>
        <end position="234"/>
    </location>
</feature>
<dbReference type="EMBL" id="MCFL01000054">
    <property type="protein sequence ID" value="ORZ31834.1"/>
    <property type="molecule type" value="Genomic_DNA"/>
</dbReference>
<protein>
    <submittedName>
        <fullName evidence="3">Uncharacterized protein</fullName>
    </submittedName>
</protein>
<keyword evidence="2" id="KW-0472">Membrane</keyword>
<reference evidence="3 4" key="1">
    <citation type="submission" date="2016-07" db="EMBL/GenBank/DDBJ databases">
        <title>Pervasive Adenine N6-methylation of Active Genes in Fungi.</title>
        <authorList>
            <consortium name="DOE Joint Genome Institute"/>
            <person name="Mondo S.J."/>
            <person name="Dannebaum R.O."/>
            <person name="Kuo R.C."/>
            <person name="Labutti K."/>
            <person name="Haridas S."/>
            <person name="Kuo A."/>
            <person name="Salamov A."/>
            <person name="Ahrendt S.R."/>
            <person name="Lipzen A."/>
            <person name="Sullivan W."/>
            <person name="Andreopoulos W.B."/>
            <person name="Clum A."/>
            <person name="Lindquist E."/>
            <person name="Daum C."/>
            <person name="Ramamoorthy G.K."/>
            <person name="Gryganskyi A."/>
            <person name="Culley D."/>
            <person name="Magnuson J.K."/>
            <person name="James T.Y."/>
            <person name="O'Malley M.A."/>
            <person name="Stajich J.E."/>
            <person name="Spatafora J.W."/>
            <person name="Visel A."/>
            <person name="Grigoriev I.V."/>
        </authorList>
    </citation>
    <scope>NUCLEOTIDE SEQUENCE [LARGE SCALE GENOMIC DNA]</scope>
    <source>
        <strain evidence="3 4">PL171</strain>
    </source>
</reference>
<evidence type="ECO:0000313" key="4">
    <source>
        <dbReference type="Proteomes" id="UP000193411"/>
    </source>
</evidence>
<comment type="caution">
    <text evidence="3">The sequence shown here is derived from an EMBL/GenBank/DDBJ whole genome shotgun (WGS) entry which is preliminary data.</text>
</comment>
<feature type="transmembrane region" description="Helical" evidence="2">
    <location>
        <begin position="177"/>
        <end position="200"/>
    </location>
</feature>
<feature type="compositionally biased region" description="Low complexity" evidence="1">
    <location>
        <begin position="113"/>
        <end position="125"/>
    </location>
</feature>
<keyword evidence="4" id="KW-1185">Reference proteome</keyword>
<dbReference type="OrthoDB" id="5591241at2759"/>
<evidence type="ECO:0000256" key="2">
    <source>
        <dbReference type="SAM" id="Phobius"/>
    </source>
</evidence>
<proteinExistence type="predicted"/>
<name>A0A1Y2HCX5_9FUNG</name>
<gene>
    <name evidence="3" type="ORF">BCR44DRAFT_78663</name>
</gene>
<keyword evidence="2" id="KW-0812">Transmembrane</keyword>
<keyword evidence="2" id="KW-1133">Transmembrane helix</keyword>
<feature type="transmembrane region" description="Helical" evidence="2">
    <location>
        <begin position="246"/>
        <end position="268"/>
    </location>
</feature>
<feature type="compositionally biased region" description="Low complexity" evidence="1">
    <location>
        <begin position="43"/>
        <end position="52"/>
    </location>
</feature>
<evidence type="ECO:0000313" key="3">
    <source>
        <dbReference type="EMBL" id="ORZ31834.1"/>
    </source>
</evidence>
<feature type="compositionally biased region" description="Gly residues" evidence="1">
    <location>
        <begin position="99"/>
        <end position="112"/>
    </location>
</feature>
<feature type="region of interest" description="Disordered" evidence="1">
    <location>
        <begin position="1"/>
        <end position="52"/>
    </location>
</feature>
<organism evidence="3 4">
    <name type="scientific">Catenaria anguillulae PL171</name>
    <dbReference type="NCBI Taxonomy" id="765915"/>
    <lineage>
        <taxon>Eukaryota</taxon>
        <taxon>Fungi</taxon>
        <taxon>Fungi incertae sedis</taxon>
        <taxon>Blastocladiomycota</taxon>
        <taxon>Blastocladiomycetes</taxon>
        <taxon>Blastocladiales</taxon>
        <taxon>Catenariaceae</taxon>
        <taxon>Catenaria</taxon>
    </lineage>
</organism>